<accession>A0A2L2T2Y4</accession>
<keyword evidence="2" id="KW-1185">Reference proteome</keyword>
<dbReference type="EMBL" id="LN649232">
    <property type="protein sequence ID" value="CEI40656.1"/>
    <property type="molecule type" value="Genomic_DNA"/>
</dbReference>
<reference evidence="2" key="1">
    <citation type="submission" date="2014-10" db="EMBL/GenBank/DDBJ databases">
        <authorList>
            <person name="King R."/>
        </authorList>
    </citation>
    <scope>NUCLEOTIDE SEQUENCE [LARGE SCALE GENOMIC DNA]</scope>
    <source>
        <strain evidence="2">A3/5</strain>
    </source>
</reference>
<evidence type="ECO:0000313" key="2">
    <source>
        <dbReference type="Proteomes" id="UP000245910"/>
    </source>
</evidence>
<sequence length="68" mass="8101">MVFSSFRRGENLVNGWSICMRRFYIYEPYDEVQPSRDVRCITRHPNMASLDAELTQADLIRVYAVYCF</sequence>
<name>A0A2L2T2Y4_9HYPO</name>
<organism evidence="1 2">
    <name type="scientific">Fusarium venenatum</name>
    <dbReference type="NCBI Taxonomy" id="56646"/>
    <lineage>
        <taxon>Eukaryota</taxon>
        <taxon>Fungi</taxon>
        <taxon>Dikarya</taxon>
        <taxon>Ascomycota</taxon>
        <taxon>Pezizomycotina</taxon>
        <taxon>Sordariomycetes</taxon>
        <taxon>Hypocreomycetidae</taxon>
        <taxon>Hypocreales</taxon>
        <taxon>Nectriaceae</taxon>
        <taxon>Fusarium</taxon>
    </lineage>
</organism>
<dbReference type="Proteomes" id="UP000245910">
    <property type="component" value="Chromosome IIII"/>
</dbReference>
<proteinExistence type="predicted"/>
<evidence type="ECO:0000313" key="1">
    <source>
        <dbReference type="EMBL" id="CEI40656.1"/>
    </source>
</evidence>
<protein>
    <submittedName>
        <fullName evidence="1">Uncharacterized protein</fullName>
    </submittedName>
</protein>
<dbReference type="AlphaFoldDB" id="A0A2L2T2Y4"/>